<dbReference type="Gene3D" id="3.40.50.2300">
    <property type="match status" value="1"/>
</dbReference>
<dbReference type="InterPro" id="IPR001789">
    <property type="entry name" value="Sig_transdc_resp-reg_receiver"/>
</dbReference>
<sequence length="137" mass="15050">MSAPQSNSGNNVPNGVVQLNPNTALVIDDDRMTRMIHSCHLRALGFQTREAENGQVAMQLLESGLRYGVILMDYEMPIMNGAEATKRIRDMGIQSVILGVSSISDENIRASFVRSGLTDLFTKPLACDMLIPYSTFV</sequence>
<evidence type="ECO:0000313" key="3">
    <source>
        <dbReference type="EMBL" id="MCL7028367.1"/>
    </source>
</evidence>
<feature type="domain" description="Response regulatory" evidence="2">
    <location>
        <begin position="23"/>
        <end position="137"/>
    </location>
</feature>
<dbReference type="PANTHER" id="PTHR43228">
    <property type="entry name" value="TWO-COMPONENT RESPONSE REGULATOR"/>
    <property type="match status" value="1"/>
</dbReference>
<evidence type="ECO:0000259" key="2">
    <source>
        <dbReference type="PROSITE" id="PS50110"/>
    </source>
</evidence>
<dbReference type="PANTHER" id="PTHR43228:SF1">
    <property type="entry name" value="TWO-COMPONENT RESPONSE REGULATOR ARR22"/>
    <property type="match status" value="1"/>
</dbReference>
<gene>
    <name evidence="3" type="ORF">MKW94_029289</name>
</gene>
<evidence type="ECO:0000313" key="4">
    <source>
        <dbReference type="Proteomes" id="UP001177140"/>
    </source>
</evidence>
<dbReference type="AlphaFoldDB" id="A0AA41V1N3"/>
<organism evidence="3 4">
    <name type="scientific">Papaver nudicaule</name>
    <name type="common">Iceland poppy</name>
    <dbReference type="NCBI Taxonomy" id="74823"/>
    <lineage>
        <taxon>Eukaryota</taxon>
        <taxon>Viridiplantae</taxon>
        <taxon>Streptophyta</taxon>
        <taxon>Embryophyta</taxon>
        <taxon>Tracheophyta</taxon>
        <taxon>Spermatophyta</taxon>
        <taxon>Magnoliopsida</taxon>
        <taxon>Ranunculales</taxon>
        <taxon>Papaveraceae</taxon>
        <taxon>Papaveroideae</taxon>
        <taxon>Papaver</taxon>
    </lineage>
</organism>
<accession>A0AA41V1N3</accession>
<dbReference type="SMART" id="SM00448">
    <property type="entry name" value="REC"/>
    <property type="match status" value="1"/>
</dbReference>
<reference evidence="3" key="1">
    <citation type="submission" date="2022-03" db="EMBL/GenBank/DDBJ databases">
        <title>A functionally conserved STORR gene fusion in Papaver species that diverged 16.8 million years ago.</title>
        <authorList>
            <person name="Catania T."/>
        </authorList>
    </citation>
    <scope>NUCLEOTIDE SEQUENCE</scope>
    <source>
        <strain evidence="3">S-191538</strain>
    </source>
</reference>
<dbReference type="PROSITE" id="PS50110">
    <property type="entry name" value="RESPONSE_REGULATORY"/>
    <property type="match status" value="1"/>
</dbReference>
<dbReference type="Pfam" id="PF00072">
    <property type="entry name" value="Response_reg"/>
    <property type="match status" value="1"/>
</dbReference>
<feature type="modified residue" description="4-aspartylphosphate" evidence="1">
    <location>
        <position position="73"/>
    </location>
</feature>
<comment type="caution">
    <text evidence="3">The sequence shown here is derived from an EMBL/GenBank/DDBJ whole genome shotgun (WGS) entry which is preliminary data.</text>
</comment>
<dbReference type="SUPFAM" id="SSF52172">
    <property type="entry name" value="CheY-like"/>
    <property type="match status" value="1"/>
</dbReference>
<dbReference type="Proteomes" id="UP001177140">
    <property type="component" value="Unassembled WGS sequence"/>
</dbReference>
<evidence type="ECO:0000256" key="1">
    <source>
        <dbReference type="PROSITE-ProRule" id="PRU00169"/>
    </source>
</evidence>
<dbReference type="CDD" id="cd17546">
    <property type="entry name" value="REC_hyHK_CKI1_RcsC-like"/>
    <property type="match status" value="1"/>
</dbReference>
<dbReference type="GO" id="GO:0000160">
    <property type="term" value="P:phosphorelay signal transduction system"/>
    <property type="evidence" value="ECO:0007669"/>
    <property type="project" value="InterPro"/>
</dbReference>
<name>A0AA41V1N3_PAPNU</name>
<protein>
    <recommendedName>
        <fullName evidence="2">Response regulatory domain-containing protein</fullName>
    </recommendedName>
</protein>
<dbReference type="EMBL" id="JAJJMA010078756">
    <property type="protein sequence ID" value="MCL7028367.1"/>
    <property type="molecule type" value="Genomic_DNA"/>
</dbReference>
<keyword evidence="4" id="KW-1185">Reference proteome</keyword>
<dbReference type="InterPro" id="IPR052048">
    <property type="entry name" value="ST_Response_Regulator"/>
</dbReference>
<keyword evidence="1" id="KW-0597">Phosphoprotein</keyword>
<proteinExistence type="predicted"/>
<dbReference type="InterPro" id="IPR011006">
    <property type="entry name" value="CheY-like_superfamily"/>
</dbReference>